<comment type="caution">
    <text evidence="7">The sequence shown here is derived from an EMBL/GenBank/DDBJ whole genome shotgun (WGS) entry which is preliminary data.</text>
</comment>
<dbReference type="PANTHER" id="PTHR32305:SF15">
    <property type="entry name" value="PROTEIN RHSA-RELATED"/>
    <property type="match status" value="1"/>
</dbReference>
<gene>
    <name evidence="7" type="ORF">GCM10011572_23340</name>
</gene>
<feature type="region of interest" description="Disordered" evidence="4">
    <location>
        <begin position="498"/>
        <end position="526"/>
    </location>
</feature>
<dbReference type="NCBIfam" id="TIGR03361">
    <property type="entry name" value="VI_Rhs_Vgr"/>
    <property type="match status" value="1"/>
</dbReference>
<evidence type="ECO:0000256" key="2">
    <source>
        <dbReference type="ARBA" id="ARBA00005558"/>
    </source>
</evidence>
<comment type="subcellular location">
    <subcellularLocation>
        <location evidence="1">Secreted</location>
    </subcellularLocation>
</comment>
<dbReference type="InterPro" id="IPR054030">
    <property type="entry name" value="Gp5_Vgr_C"/>
</dbReference>
<feature type="compositionally biased region" description="Polar residues" evidence="4">
    <location>
        <begin position="509"/>
        <end position="521"/>
    </location>
</feature>
<dbReference type="Gene3D" id="3.55.50.10">
    <property type="entry name" value="Baseplate protein-like domains"/>
    <property type="match status" value="1"/>
</dbReference>
<dbReference type="Proteomes" id="UP000622638">
    <property type="component" value="Unassembled WGS sequence"/>
</dbReference>
<reference evidence="8" key="1">
    <citation type="journal article" date="2019" name="Int. J. Syst. Evol. Microbiol.">
        <title>The Global Catalogue of Microorganisms (GCM) 10K type strain sequencing project: providing services to taxonomists for standard genome sequencing and annotation.</title>
        <authorList>
            <consortium name="The Broad Institute Genomics Platform"/>
            <consortium name="The Broad Institute Genome Sequencing Center for Infectious Disease"/>
            <person name="Wu L."/>
            <person name="Ma J."/>
        </authorList>
    </citation>
    <scope>NUCLEOTIDE SEQUENCE [LARGE SCALE GENOMIC DNA]</scope>
    <source>
        <strain evidence="8">CGMCC 1.15931</strain>
    </source>
</reference>
<feature type="domain" description="Gp5/Type VI secretion system Vgr C-terminal trimerisation" evidence="6">
    <location>
        <begin position="416"/>
        <end position="528"/>
    </location>
</feature>
<evidence type="ECO:0000259" key="6">
    <source>
        <dbReference type="Pfam" id="PF22178"/>
    </source>
</evidence>
<dbReference type="Gene3D" id="2.30.110.50">
    <property type="match status" value="1"/>
</dbReference>
<dbReference type="NCBIfam" id="TIGR01646">
    <property type="entry name" value="vgr_GE"/>
    <property type="match status" value="1"/>
</dbReference>
<keyword evidence="8" id="KW-1185">Reference proteome</keyword>
<evidence type="ECO:0000259" key="5">
    <source>
        <dbReference type="Pfam" id="PF04717"/>
    </source>
</evidence>
<proteinExistence type="inferred from homology"/>
<dbReference type="SUPFAM" id="SSF69279">
    <property type="entry name" value="Phage tail proteins"/>
    <property type="match status" value="2"/>
</dbReference>
<dbReference type="InterPro" id="IPR037026">
    <property type="entry name" value="Vgr_OB-fold_dom_sf"/>
</dbReference>
<dbReference type="PANTHER" id="PTHR32305">
    <property type="match status" value="1"/>
</dbReference>
<feature type="region of interest" description="Disordered" evidence="4">
    <location>
        <begin position="567"/>
        <end position="614"/>
    </location>
</feature>
<evidence type="ECO:0000313" key="7">
    <source>
        <dbReference type="EMBL" id="GGC00662.1"/>
    </source>
</evidence>
<dbReference type="Gene3D" id="2.40.50.230">
    <property type="entry name" value="Gp5 N-terminal domain"/>
    <property type="match status" value="1"/>
</dbReference>
<accession>A0ABQ1KNY4</accession>
<keyword evidence="3" id="KW-0964">Secreted</keyword>
<dbReference type="EMBL" id="BMKG01000008">
    <property type="protein sequence ID" value="GGC00662.1"/>
    <property type="molecule type" value="Genomic_DNA"/>
</dbReference>
<dbReference type="SUPFAM" id="SSF69349">
    <property type="entry name" value="Phage fibre proteins"/>
    <property type="match status" value="1"/>
</dbReference>
<organism evidence="7 8">
    <name type="scientific">Pseudoduganella buxea</name>
    <dbReference type="NCBI Taxonomy" id="1949069"/>
    <lineage>
        <taxon>Bacteria</taxon>
        <taxon>Pseudomonadati</taxon>
        <taxon>Pseudomonadota</taxon>
        <taxon>Betaproteobacteria</taxon>
        <taxon>Burkholderiales</taxon>
        <taxon>Oxalobacteraceae</taxon>
        <taxon>Telluria group</taxon>
        <taxon>Pseudoduganella</taxon>
    </lineage>
</organism>
<evidence type="ECO:0000256" key="3">
    <source>
        <dbReference type="ARBA" id="ARBA00022525"/>
    </source>
</evidence>
<dbReference type="InterPro" id="IPR050708">
    <property type="entry name" value="T6SS_VgrG/RHS"/>
</dbReference>
<dbReference type="Pfam" id="PF05954">
    <property type="entry name" value="Phage_GPD"/>
    <property type="match status" value="1"/>
</dbReference>
<dbReference type="Pfam" id="PF04717">
    <property type="entry name" value="Phage_base_V"/>
    <property type="match status" value="1"/>
</dbReference>
<feature type="compositionally biased region" description="Basic and acidic residues" evidence="4">
    <location>
        <begin position="568"/>
        <end position="591"/>
    </location>
</feature>
<dbReference type="InterPro" id="IPR006533">
    <property type="entry name" value="T6SS_Vgr_RhsGE"/>
</dbReference>
<evidence type="ECO:0000256" key="1">
    <source>
        <dbReference type="ARBA" id="ARBA00004613"/>
    </source>
</evidence>
<evidence type="ECO:0008006" key="9">
    <source>
        <dbReference type="Google" id="ProtNLM"/>
    </source>
</evidence>
<name>A0ABQ1KNY4_9BURK</name>
<sequence>MVRGDGSLRYFTGVVYSFCLRTVDGGMSYYVATLGPWFRYLSLRDDNYIFHNTNIYDQTASIFGDYDGLPRWEWRVAGARDILTDCTQFAESDSNFLERRWHASGIFYWYEHDATGHTLVLSDDSTIAAPIDGDPEVPFQRHAGAVQEDGLGEWSPVRQLVPGRVTLGSFNFKAPRPVLTDINTLNRQGDVLAIESYEYVGTYGFSNGETGHRRARLRMEEMEVAGKQFEGVGNNRQVAPGRWFRLTGHFDASANGDDAQAREFLVTHVTHSASNNYHLNVATESQYDNRLLCIRKIIPYRAPRGRHFVDTRIHGIQSAIVVGPAGEEIHTDEYGRVRVQFHWDRTGTGDEKSSAWIRVATPWAGSNFGMTSIPRIGTEVLVQFLDGNPDRPIITGMVPNADTLPPWSLPANKTQSGLLTRSTPGGSYDNANAIRFEDKKGAEQLWLHAEKDQLTEVENDEDKWVGNDRRKTIDRDETSHIKRNRTETVDHNETISIGDDRTEDVGKNESITIGGNRSKSVGRNEKDTIGKNWSTYVAMNKTETVGMAYMQNVGMGRLENVGMGYMPERGHDDVDHRRAEPDHQGGQDHLDHGRRRALHHGRKGQPGDAVRRHHHLQRPYLQRRHQRRTVLQCRWQHQHEGQEDPGKLICVPIPCPPHPTRPRSLAPTTPARTCCPRLSHAPRNTRPAPTASPPACWTPSTAMERRWSAFPPGACAACAPAASHRLTRLKPATAWRWALTRAIRCAPSCWA</sequence>
<comment type="similarity">
    <text evidence="2">Belongs to the VgrG protein family.</text>
</comment>
<dbReference type="InterPro" id="IPR017847">
    <property type="entry name" value="T6SS_RhsGE_Vgr_subset"/>
</dbReference>
<feature type="compositionally biased region" description="Basic and acidic residues" evidence="4">
    <location>
        <begin position="498"/>
        <end position="507"/>
    </location>
</feature>
<dbReference type="InterPro" id="IPR006531">
    <property type="entry name" value="Gp5/Vgr_OB"/>
</dbReference>
<dbReference type="Gene3D" id="4.10.220.110">
    <property type="match status" value="1"/>
</dbReference>
<dbReference type="SUPFAM" id="SSF69255">
    <property type="entry name" value="gp5 N-terminal domain-like"/>
    <property type="match status" value="1"/>
</dbReference>
<evidence type="ECO:0000256" key="4">
    <source>
        <dbReference type="SAM" id="MobiDB-lite"/>
    </source>
</evidence>
<evidence type="ECO:0000313" key="8">
    <source>
        <dbReference type="Proteomes" id="UP000622638"/>
    </source>
</evidence>
<feature type="domain" description="Gp5/Type VI secretion system Vgr protein OB-fold" evidence="5">
    <location>
        <begin position="331"/>
        <end position="397"/>
    </location>
</feature>
<feature type="compositionally biased region" description="Basic residues" evidence="4">
    <location>
        <begin position="592"/>
        <end position="603"/>
    </location>
</feature>
<protein>
    <recommendedName>
        <fullName evidence="9">Type VI secretion system tip protein VgrG</fullName>
    </recommendedName>
</protein>
<dbReference type="Pfam" id="PF22178">
    <property type="entry name" value="Gp5_trimer_C"/>
    <property type="match status" value="1"/>
</dbReference>